<dbReference type="Proteomes" id="UP001314229">
    <property type="component" value="Unassembled WGS sequence"/>
</dbReference>
<reference evidence="3 4" key="1">
    <citation type="submission" date="2024-01" db="EMBL/GenBank/DDBJ databases">
        <authorList>
            <person name="Alioto T."/>
            <person name="Alioto T."/>
            <person name="Gomez Garrido J."/>
        </authorList>
    </citation>
    <scope>NUCLEOTIDE SEQUENCE [LARGE SCALE GENOMIC DNA]</scope>
</reference>
<dbReference type="Pfam" id="PF13961">
    <property type="entry name" value="DUF4219"/>
    <property type="match status" value="1"/>
</dbReference>
<gene>
    <name evidence="3" type="ORF">FSCOSCO3_A033846</name>
</gene>
<evidence type="ECO:0000313" key="3">
    <source>
        <dbReference type="EMBL" id="CAK6974376.1"/>
    </source>
</evidence>
<organism evidence="3 4">
    <name type="scientific">Scomber scombrus</name>
    <name type="common">Atlantic mackerel</name>
    <name type="synonym">Scomber vernalis</name>
    <dbReference type="NCBI Taxonomy" id="13677"/>
    <lineage>
        <taxon>Eukaryota</taxon>
        <taxon>Metazoa</taxon>
        <taxon>Chordata</taxon>
        <taxon>Craniata</taxon>
        <taxon>Vertebrata</taxon>
        <taxon>Euteleostomi</taxon>
        <taxon>Actinopterygii</taxon>
        <taxon>Neopterygii</taxon>
        <taxon>Teleostei</taxon>
        <taxon>Neoteleostei</taxon>
        <taxon>Acanthomorphata</taxon>
        <taxon>Pelagiaria</taxon>
        <taxon>Scombriformes</taxon>
        <taxon>Scombridae</taxon>
        <taxon>Scomber</taxon>
    </lineage>
</organism>
<feature type="region of interest" description="Disordered" evidence="1">
    <location>
        <begin position="89"/>
        <end position="110"/>
    </location>
</feature>
<feature type="domain" description="DUF4219" evidence="2">
    <location>
        <begin position="34"/>
        <end position="61"/>
    </location>
</feature>
<sequence length="110" mass="12413">MLWAQSVAEKPCCDINSVVGFTMEDKDKLFIDKLSGPENWATWKFQMKHLLKAKGLWGMVMETDVLAAGANTAAQAEFQRRKEKAWCTPTVPDDKLSDPKRSAGYAQRTF</sequence>
<feature type="compositionally biased region" description="Basic and acidic residues" evidence="1">
    <location>
        <begin position="92"/>
        <end position="101"/>
    </location>
</feature>
<evidence type="ECO:0000256" key="1">
    <source>
        <dbReference type="SAM" id="MobiDB-lite"/>
    </source>
</evidence>
<evidence type="ECO:0000313" key="4">
    <source>
        <dbReference type="Proteomes" id="UP001314229"/>
    </source>
</evidence>
<dbReference type="AlphaFoldDB" id="A0AAV1PR06"/>
<protein>
    <submittedName>
        <fullName evidence="3">Dynamin-3 isoform X3</fullName>
    </submittedName>
</protein>
<evidence type="ECO:0000259" key="2">
    <source>
        <dbReference type="Pfam" id="PF13961"/>
    </source>
</evidence>
<keyword evidence="4" id="KW-1185">Reference proteome</keyword>
<comment type="caution">
    <text evidence="3">The sequence shown here is derived from an EMBL/GenBank/DDBJ whole genome shotgun (WGS) entry which is preliminary data.</text>
</comment>
<dbReference type="InterPro" id="IPR025314">
    <property type="entry name" value="DUF4219"/>
</dbReference>
<name>A0AAV1PR06_SCOSC</name>
<dbReference type="EMBL" id="CAWUFR010000257">
    <property type="protein sequence ID" value="CAK6974376.1"/>
    <property type="molecule type" value="Genomic_DNA"/>
</dbReference>
<accession>A0AAV1PR06</accession>
<proteinExistence type="predicted"/>